<comment type="caution">
    <text evidence="1">The sequence shown here is derived from an EMBL/GenBank/DDBJ whole genome shotgun (WGS) entry which is preliminary data.</text>
</comment>
<accession>K6ZUZ4</accession>
<dbReference type="RefSeq" id="WP_007105868.1">
    <property type="nucleotide sequence ID" value="NZ_BAER01000093.1"/>
</dbReference>
<keyword evidence="2" id="KW-1185">Reference proteome</keyword>
<evidence type="ECO:0000313" key="1">
    <source>
        <dbReference type="EMBL" id="GAC34102.1"/>
    </source>
</evidence>
<name>K6ZUZ4_9ALTE</name>
<dbReference type="Gene3D" id="3.30.1490.300">
    <property type="match status" value="1"/>
</dbReference>
<organism evidence="1 2">
    <name type="scientific">Paraglaciecola polaris LMG 21857</name>
    <dbReference type="NCBI Taxonomy" id="1129793"/>
    <lineage>
        <taxon>Bacteria</taxon>
        <taxon>Pseudomonadati</taxon>
        <taxon>Pseudomonadota</taxon>
        <taxon>Gammaproteobacteria</taxon>
        <taxon>Alteromonadales</taxon>
        <taxon>Alteromonadaceae</taxon>
        <taxon>Paraglaciecola</taxon>
    </lineage>
</organism>
<proteinExistence type="predicted"/>
<dbReference type="STRING" id="1129793.GPLA_3212"/>
<gene>
    <name evidence="1" type="primary">mshI</name>
    <name evidence="1" type="ORF">GPLA_3212</name>
</gene>
<dbReference type="EMBL" id="BAER01000093">
    <property type="protein sequence ID" value="GAC34102.1"/>
    <property type="molecule type" value="Genomic_DNA"/>
</dbReference>
<dbReference type="Proteomes" id="UP000006322">
    <property type="component" value="Unassembled WGS sequence"/>
</dbReference>
<reference evidence="2" key="1">
    <citation type="journal article" date="2014" name="Environ. Microbiol.">
        <title>Comparative genomics of the marine bacterial genus Glaciecola reveals the high degree of genomic diversity and genomic characteristic for cold adaptation.</title>
        <authorList>
            <person name="Qin Q.L."/>
            <person name="Xie B.B."/>
            <person name="Yu Y."/>
            <person name="Shu Y.L."/>
            <person name="Rong J.C."/>
            <person name="Zhang Y.J."/>
            <person name="Zhao D.L."/>
            <person name="Chen X.L."/>
            <person name="Zhang X.Y."/>
            <person name="Chen B."/>
            <person name="Zhou B.C."/>
            <person name="Zhang Y.Z."/>
        </authorList>
    </citation>
    <scope>NUCLEOTIDE SEQUENCE [LARGE SCALE GENOMIC DNA]</scope>
    <source>
        <strain evidence="2">LMG 21857</strain>
    </source>
</reference>
<dbReference type="SUPFAM" id="SSF53067">
    <property type="entry name" value="Actin-like ATPase domain"/>
    <property type="match status" value="1"/>
</dbReference>
<sequence>MRISWRDFIKQYFSKPSKFHSIGIELGDTELHLNVIQKNAGSFQWVKQHSMPMQDWGKHLNVYVERNKLARTPCHIVLGLNKYQLFQIDKPDVEEQEVAQALKWQVKEQLTSSDEHIFDYYDHPGVIGGKEKVNVVAISRSQVISIIKGITQAELKLSTISIEELATSELLPKSDDAILTLFQEKGGQINLNIVKQGKLFFSRRLKGYENLASFSLAEFQMGMGDTLSVEIQRSMDYFESQLRQAPVRSIVVHLNSPIQEQLADLIKELTFMPVSVMDLPLTPPENLQNISLASLGAALADVELKNEAAQ</sequence>
<dbReference type="AlphaFoldDB" id="K6ZUZ4"/>
<dbReference type="OrthoDB" id="5296002at2"/>
<evidence type="ECO:0000313" key="2">
    <source>
        <dbReference type="Proteomes" id="UP000006322"/>
    </source>
</evidence>
<protein>
    <submittedName>
        <fullName evidence="1">MSHA biogenesis protein MshI</fullName>
    </submittedName>
</protein>
<dbReference type="Gene3D" id="3.30.420.40">
    <property type="match status" value="2"/>
</dbReference>
<dbReference type="InterPro" id="IPR043129">
    <property type="entry name" value="ATPase_NBD"/>
</dbReference>